<dbReference type="PROSITE" id="PS51257">
    <property type="entry name" value="PROKAR_LIPOPROTEIN"/>
    <property type="match status" value="1"/>
</dbReference>
<dbReference type="AlphaFoldDB" id="A0A3Q8RSK6"/>
<keyword evidence="1" id="KW-0812">Transmembrane</keyword>
<dbReference type="KEGG" id="tsig:D6T69_14370"/>
<dbReference type="EMBL" id="CP032548">
    <property type="protein sequence ID" value="AZJ36653.1"/>
    <property type="molecule type" value="Genomic_DNA"/>
</dbReference>
<dbReference type="EMBL" id="CP032548">
    <property type="protein sequence ID" value="AZJ34405.1"/>
    <property type="molecule type" value="Genomic_DNA"/>
</dbReference>
<name>A0A3Q8RSK6_9FLAO</name>
<protein>
    <recommendedName>
        <fullName evidence="5">Lipoprotein</fullName>
    </recommendedName>
</protein>
<evidence type="ECO:0000313" key="4">
    <source>
        <dbReference type="Proteomes" id="UP000274593"/>
    </source>
</evidence>
<feature type="transmembrane region" description="Helical" evidence="1">
    <location>
        <begin position="144"/>
        <end position="161"/>
    </location>
</feature>
<organism evidence="3 4">
    <name type="scientific">Tenacibaculum singaporense</name>
    <dbReference type="NCBI Taxonomy" id="2358479"/>
    <lineage>
        <taxon>Bacteria</taxon>
        <taxon>Pseudomonadati</taxon>
        <taxon>Bacteroidota</taxon>
        <taxon>Flavobacteriia</taxon>
        <taxon>Flavobacteriales</taxon>
        <taxon>Flavobacteriaceae</taxon>
        <taxon>Tenacibaculum</taxon>
    </lineage>
</organism>
<keyword evidence="4" id="KW-1185">Reference proteome</keyword>
<evidence type="ECO:0000313" key="3">
    <source>
        <dbReference type="EMBL" id="AZJ36653.1"/>
    </source>
</evidence>
<accession>A0A3Q8RSK6</accession>
<dbReference type="Proteomes" id="UP000274593">
    <property type="component" value="Chromosome"/>
</dbReference>
<gene>
    <name evidence="2" type="ORF">D6T69_02215</name>
    <name evidence="3" type="ORF">D6T69_14370</name>
</gene>
<proteinExistence type="predicted"/>
<evidence type="ECO:0008006" key="5">
    <source>
        <dbReference type="Google" id="ProtNLM"/>
    </source>
</evidence>
<evidence type="ECO:0000313" key="2">
    <source>
        <dbReference type="EMBL" id="AZJ34405.1"/>
    </source>
</evidence>
<dbReference type="RefSeq" id="WP_125066249.1">
    <property type="nucleotide sequence ID" value="NZ_CP032548.1"/>
</dbReference>
<keyword evidence="1" id="KW-0472">Membrane</keyword>
<evidence type="ECO:0000256" key="1">
    <source>
        <dbReference type="SAM" id="Phobius"/>
    </source>
</evidence>
<dbReference type="KEGG" id="tsig:D6T69_02215"/>
<keyword evidence="1" id="KW-1133">Transmembrane helix</keyword>
<sequence length="164" mass="18347">MEKTFKILSIVLLLLITACGTTKHSKTHTLETQVDSVYVQKDSVQSITINSAIQDKIFIKVATGDTLLDSLVNQKLQHFASSKQSGTNSYSIRYDTQAQGFEIRSTIGATKEVVTKQRDSTSTSQYKKHKQEVKEQATTHRLPLWVWVLLLVLAGMVYGIVKTT</sequence>
<reference evidence="3 4" key="1">
    <citation type="submission" date="2018-09" db="EMBL/GenBank/DDBJ databases">
        <title>Insights into the microbiota of Asian seabass (Lates calcarifer) with tenacibaculosis symptoms and description of sp. nov. Tenacibaculum singaporense.</title>
        <authorList>
            <person name="Miyake S."/>
            <person name="Soh M."/>
            <person name="Azman M.N."/>
            <person name="Ngoh S.Y."/>
            <person name="Orban L."/>
        </authorList>
    </citation>
    <scope>NUCLEOTIDE SEQUENCE [LARGE SCALE GENOMIC DNA]</scope>
    <source>
        <strain evidence="3 4">DSM 106434</strain>
    </source>
</reference>